<dbReference type="Proteomes" id="UP000663891">
    <property type="component" value="Unassembled WGS sequence"/>
</dbReference>
<proteinExistence type="predicted"/>
<dbReference type="EMBL" id="CAJOAY010008509">
    <property type="protein sequence ID" value="CAF4187821.1"/>
    <property type="molecule type" value="Genomic_DNA"/>
</dbReference>
<dbReference type="EMBL" id="CAJNON010000702">
    <property type="protein sequence ID" value="CAF1358276.1"/>
    <property type="molecule type" value="Genomic_DNA"/>
</dbReference>
<dbReference type="AlphaFoldDB" id="A0A815HT80"/>
<comment type="caution">
    <text evidence="1">The sequence shown here is derived from an EMBL/GenBank/DDBJ whole genome shotgun (WGS) entry which is preliminary data.</text>
</comment>
<evidence type="ECO:0000313" key="1">
    <source>
        <dbReference type="EMBL" id="CAF1358276.1"/>
    </source>
</evidence>
<accession>A0A815HT80</accession>
<name>A0A815HT80_9BILA</name>
<sequence>MVKKVNLFASKQAKELIDLVGFNSFQSLDDCLGYPDCADGRAEWIEIRTRNQSKRIMFKNGNLIKDFEQIILQLTNLRNQYINDL</sequence>
<organism evidence="1 3">
    <name type="scientific">Adineta steineri</name>
    <dbReference type="NCBI Taxonomy" id="433720"/>
    <lineage>
        <taxon>Eukaryota</taxon>
        <taxon>Metazoa</taxon>
        <taxon>Spiralia</taxon>
        <taxon>Gnathifera</taxon>
        <taxon>Rotifera</taxon>
        <taxon>Eurotatoria</taxon>
        <taxon>Bdelloidea</taxon>
        <taxon>Adinetida</taxon>
        <taxon>Adinetidae</taxon>
        <taxon>Adineta</taxon>
    </lineage>
</organism>
<protein>
    <submittedName>
        <fullName evidence="1">Uncharacterized protein</fullName>
    </submittedName>
</protein>
<reference evidence="1" key="1">
    <citation type="submission" date="2021-02" db="EMBL/GenBank/DDBJ databases">
        <authorList>
            <person name="Nowell W R."/>
        </authorList>
    </citation>
    <scope>NUCLEOTIDE SEQUENCE</scope>
</reference>
<dbReference type="Proteomes" id="UP000663881">
    <property type="component" value="Unassembled WGS sequence"/>
</dbReference>
<evidence type="ECO:0000313" key="3">
    <source>
        <dbReference type="Proteomes" id="UP000663891"/>
    </source>
</evidence>
<gene>
    <name evidence="2" type="ORF">OKA104_LOCUS40258</name>
    <name evidence="1" type="ORF">VCS650_LOCUS34161</name>
</gene>
<evidence type="ECO:0000313" key="2">
    <source>
        <dbReference type="EMBL" id="CAF4187821.1"/>
    </source>
</evidence>